<dbReference type="PANTHER" id="PTHR30100:SF1">
    <property type="entry name" value="PHOSPHATE ACYLTRANSFERASE"/>
    <property type="match status" value="1"/>
</dbReference>
<keyword evidence="12" id="KW-1185">Reference proteome</keyword>
<comment type="similarity">
    <text evidence="10">Belongs to the PlsX family.</text>
</comment>
<evidence type="ECO:0000256" key="5">
    <source>
        <dbReference type="ARBA" id="ARBA00023098"/>
    </source>
</evidence>
<comment type="subunit">
    <text evidence="9 10">Homodimer. Probably interacts with PlsY.</text>
</comment>
<comment type="catalytic activity">
    <reaction evidence="1 10">
        <text>a fatty acyl-[ACP] + phosphate = an acyl phosphate + holo-[ACP]</text>
        <dbReference type="Rhea" id="RHEA:42292"/>
        <dbReference type="Rhea" id="RHEA-COMP:9685"/>
        <dbReference type="Rhea" id="RHEA-COMP:14125"/>
        <dbReference type="ChEBI" id="CHEBI:43474"/>
        <dbReference type="ChEBI" id="CHEBI:59918"/>
        <dbReference type="ChEBI" id="CHEBI:64479"/>
        <dbReference type="ChEBI" id="CHEBI:138651"/>
        <dbReference type="EC" id="2.3.1.274"/>
    </reaction>
</comment>
<comment type="subcellular location">
    <subcellularLocation>
        <location evidence="10">Cytoplasm</location>
    </subcellularLocation>
    <text evidence="10">Associated with the membrane possibly through PlsY.</text>
</comment>
<dbReference type="InterPro" id="IPR003664">
    <property type="entry name" value="FA_synthesis"/>
</dbReference>
<dbReference type="EC" id="2.3.1.274" evidence="8 10"/>
<reference evidence="11" key="1">
    <citation type="submission" date="2022-07" db="EMBL/GenBank/DDBJ databases">
        <title>Complete genome of Mycoplasma equigenitalium type strain T37.</title>
        <authorList>
            <person name="Spergser J."/>
        </authorList>
    </citation>
    <scope>NUCLEOTIDE SEQUENCE</scope>
    <source>
        <strain evidence="11">T37</strain>
    </source>
</reference>
<dbReference type="HAMAP" id="MF_00019">
    <property type="entry name" value="PlsX"/>
    <property type="match status" value="1"/>
</dbReference>
<dbReference type="GO" id="GO:0043811">
    <property type="term" value="F:phosphate:acyl-[acyl carrier protein] acyltransferase activity"/>
    <property type="evidence" value="ECO:0007669"/>
    <property type="project" value="UniProtKB-EC"/>
</dbReference>
<name>A0ABY5J406_9BACT</name>
<dbReference type="Pfam" id="PF02504">
    <property type="entry name" value="FA_synthesis"/>
    <property type="match status" value="1"/>
</dbReference>
<dbReference type="NCBIfam" id="TIGR00182">
    <property type="entry name" value="plsX"/>
    <property type="match status" value="1"/>
</dbReference>
<evidence type="ECO:0000256" key="1">
    <source>
        <dbReference type="ARBA" id="ARBA00001232"/>
    </source>
</evidence>
<dbReference type="RefSeq" id="WP_129722918.1">
    <property type="nucleotide sequence ID" value="NZ_CP101808.1"/>
</dbReference>
<keyword evidence="7 10" id="KW-1208">Phospholipid metabolism</keyword>
<protein>
    <recommendedName>
        <fullName evidence="8 10">Phosphate acyltransferase</fullName>
        <ecNumber evidence="8 10">2.3.1.274</ecNumber>
    </recommendedName>
    <alternativeName>
        <fullName evidence="10">Acyl-ACP phosphotransacylase</fullName>
    </alternativeName>
    <alternativeName>
        <fullName evidence="10">Acyl-[acyl-carrier-protein]--phosphate acyltransferase</fullName>
    </alternativeName>
    <alternativeName>
        <fullName evidence="10">Phosphate-acyl-ACP acyltransferase</fullName>
    </alternativeName>
</protein>
<evidence type="ECO:0000256" key="3">
    <source>
        <dbReference type="ARBA" id="ARBA00022516"/>
    </source>
</evidence>
<gene>
    <name evidence="10 11" type="primary">plsX</name>
    <name evidence="11" type="ORF">NPA09_03195</name>
</gene>
<organism evidence="11 12">
    <name type="scientific">Mycoplasmopsis equigenitalium</name>
    <dbReference type="NCBI Taxonomy" id="114883"/>
    <lineage>
        <taxon>Bacteria</taxon>
        <taxon>Bacillati</taxon>
        <taxon>Mycoplasmatota</taxon>
        <taxon>Mycoplasmoidales</taxon>
        <taxon>Metamycoplasmataceae</taxon>
        <taxon>Mycoplasmopsis</taxon>
    </lineage>
</organism>
<evidence type="ECO:0000256" key="4">
    <source>
        <dbReference type="ARBA" id="ARBA00022679"/>
    </source>
</evidence>
<evidence type="ECO:0000313" key="11">
    <source>
        <dbReference type="EMBL" id="UUD36877.1"/>
    </source>
</evidence>
<keyword evidence="5 10" id="KW-0443">Lipid metabolism</keyword>
<dbReference type="Gene3D" id="3.40.718.10">
    <property type="entry name" value="Isopropylmalate Dehydrogenase"/>
    <property type="match status" value="1"/>
</dbReference>
<keyword evidence="4 10" id="KW-0808">Transferase</keyword>
<keyword evidence="3 10" id="KW-0444">Lipid biosynthesis</keyword>
<sequence>MYKIAFDIMGNDKGLEPAIAASIEFATQNENYTIWLVGDGDEIAKYYNGNLKNIKIIDSKNTIKFSKNIREEMAKPSSMMDAIQLTASGKVDAVVSCGDSGMFLVACSLILKRLKGVSRAAFMPIMPTVIKNKKFLLLDTGANVETKPNFLVEWAKIARIFYKYMFNISNPIIKQINIGTEEYKGGELQHEANDLLFKENINYQGYIEPRDLLLGNCDIVVTDGFSGNLVLKSMEGTVLNFKKIIKDAITKTFLRKLAAVTLKKAFSEVAEDLDYRNVGAAWVMGVNHMAIKTHGSSDRKAFLGALNQVKLGLDNNIFNKIKEEFK</sequence>
<dbReference type="EMBL" id="CP101808">
    <property type="protein sequence ID" value="UUD36877.1"/>
    <property type="molecule type" value="Genomic_DNA"/>
</dbReference>
<evidence type="ECO:0000256" key="6">
    <source>
        <dbReference type="ARBA" id="ARBA00023209"/>
    </source>
</evidence>
<dbReference type="SUPFAM" id="SSF53659">
    <property type="entry name" value="Isocitrate/Isopropylmalate dehydrogenase-like"/>
    <property type="match status" value="1"/>
</dbReference>
<proteinExistence type="inferred from homology"/>
<evidence type="ECO:0000256" key="8">
    <source>
        <dbReference type="ARBA" id="ARBA00024069"/>
    </source>
</evidence>
<evidence type="ECO:0000256" key="9">
    <source>
        <dbReference type="ARBA" id="ARBA00046608"/>
    </source>
</evidence>
<keyword evidence="11" id="KW-0012">Acyltransferase</keyword>
<keyword evidence="6 10" id="KW-0594">Phospholipid biosynthesis</keyword>
<dbReference type="InterPro" id="IPR012281">
    <property type="entry name" value="Phospholipid_synth_PlsX-like"/>
</dbReference>
<comment type="function">
    <text evidence="10">Catalyzes the reversible formation of acyl-phosphate (acyl-PO(4)) from acyl-[acyl-carrier-protein] (acyl-ACP). This enzyme utilizes acyl-ACP as fatty acyl donor, but not acyl-CoA.</text>
</comment>
<dbReference type="PIRSF" id="PIRSF002465">
    <property type="entry name" value="Phsphlp_syn_PlsX"/>
    <property type="match status" value="1"/>
</dbReference>
<evidence type="ECO:0000313" key="12">
    <source>
        <dbReference type="Proteomes" id="UP001059576"/>
    </source>
</evidence>
<dbReference type="Proteomes" id="UP001059576">
    <property type="component" value="Chromosome"/>
</dbReference>
<keyword evidence="2 10" id="KW-0963">Cytoplasm</keyword>
<comment type="pathway">
    <text evidence="10">Lipid metabolism; phospholipid metabolism.</text>
</comment>
<evidence type="ECO:0000256" key="10">
    <source>
        <dbReference type="HAMAP-Rule" id="MF_00019"/>
    </source>
</evidence>
<evidence type="ECO:0000256" key="2">
    <source>
        <dbReference type="ARBA" id="ARBA00022490"/>
    </source>
</evidence>
<dbReference type="PANTHER" id="PTHR30100">
    <property type="entry name" value="FATTY ACID/PHOSPHOLIPID SYNTHESIS PROTEIN PLSX"/>
    <property type="match status" value="1"/>
</dbReference>
<accession>A0ABY5J406</accession>
<evidence type="ECO:0000256" key="7">
    <source>
        <dbReference type="ARBA" id="ARBA00023264"/>
    </source>
</evidence>